<accession>A0A543J166</accession>
<keyword evidence="3" id="KW-1185">Reference proteome</keyword>
<evidence type="ECO:0000256" key="1">
    <source>
        <dbReference type="SAM" id="Phobius"/>
    </source>
</evidence>
<feature type="transmembrane region" description="Helical" evidence="1">
    <location>
        <begin position="48"/>
        <end position="72"/>
    </location>
</feature>
<feature type="transmembrane region" description="Helical" evidence="1">
    <location>
        <begin position="9"/>
        <end position="28"/>
    </location>
</feature>
<evidence type="ECO:0000313" key="2">
    <source>
        <dbReference type="EMBL" id="TQM76574.1"/>
    </source>
</evidence>
<proteinExistence type="predicted"/>
<keyword evidence="1" id="KW-1133">Transmembrane helix</keyword>
<comment type="caution">
    <text evidence="2">The sequence shown here is derived from an EMBL/GenBank/DDBJ whole genome shotgun (WGS) entry which is preliminary data.</text>
</comment>
<sequence>MRSHLGNRVGLALAGLVLLAVGGAALWLRDRHPAVPIVDPRAEMFLYAHPWLVPVAAVLCFLLALAATRWLVLAAGWGRRGVRCGSGVATLGVALQGITGISAVRVRLVGDRRLRVGITCDPRTDLGALLARLDQRTLSRVRMAAGVPDAEVLVRLHVRRRVSGSPFSRP</sequence>
<dbReference type="Proteomes" id="UP000319213">
    <property type="component" value="Unassembled WGS sequence"/>
</dbReference>
<keyword evidence="1" id="KW-0472">Membrane</keyword>
<dbReference type="RefSeq" id="WP_142260437.1">
    <property type="nucleotide sequence ID" value="NZ_BMPV01000005.1"/>
</dbReference>
<dbReference type="AlphaFoldDB" id="A0A543J166"/>
<keyword evidence="1" id="KW-0812">Transmembrane</keyword>
<dbReference type="OrthoDB" id="3540405at2"/>
<gene>
    <name evidence="2" type="ORF">FHX40_3318</name>
</gene>
<name>A0A543J166_9ACTN</name>
<dbReference type="EMBL" id="VFPQ01000001">
    <property type="protein sequence ID" value="TQM76574.1"/>
    <property type="molecule type" value="Genomic_DNA"/>
</dbReference>
<evidence type="ECO:0000313" key="3">
    <source>
        <dbReference type="Proteomes" id="UP000319213"/>
    </source>
</evidence>
<organism evidence="2 3">
    <name type="scientific">Thermopolyspora flexuosa</name>
    <dbReference type="NCBI Taxonomy" id="103836"/>
    <lineage>
        <taxon>Bacteria</taxon>
        <taxon>Bacillati</taxon>
        <taxon>Actinomycetota</taxon>
        <taxon>Actinomycetes</taxon>
        <taxon>Streptosporangiales</taxon>
        <taxon>Streptosporangiaceae</taxon>
        <taxon>Thermopolyspora</taxon>
    </lineage>
</organism>
<reference evidence="2 3" key="1">
    <citation type="submission" date="2019-06" db="EMBL/GenBank/DDBJ databases">
        <title>Sequencing the genomes of 1000 actinobacteria strains.</title>
        <authorList>
            <person name="Klenk H.-P."/>
        </authorList>
    </citation>
    <scope>NUCLEOTIDE SEQUENCE [LARGE SCALE GENOMIC DNA]</scope>
    <source>
        <strain evidence="2 3">DSM 43186</strain>
    </source>
</reference>
<protein>
    <submittedName>
        <fullName evidence="2">Uncharacterized protein</fullName>
    </submittedName>
</protein>